<gene>
    <name evidence="1" type="ORF">Micbo1qcDRAFT_164225</name>
</gene>
<sequence length="83" mass="9273">MLPRYLCMHGKFIRLSPALPRMRGVKSGKTRRTHGVSQCPLSSVLVMIITACGCGCAFQKPVLTWAGSLPWHTHTRPKWPLLC</sequence>
<evidence type="ECO:0000313" key="2">
    <source>
        <dbReference type="Proteomes" id="UP000070501"/>
    </source>
</evidence>
<evidence type="ECO:0000313" key="1">
    <source>
        <dbReference type="EMBL" id="KXJ90625.1"/>
    </source>
</evidence>
<dbReference type="AlphaFoldDB" id="A0A136J0B1"/>
<reference evidence="2" key="1">
    <citation type="submission" date="2016-02" db="EMBL/GenBank/DDBJ databases">
        <title>Draft genome sequence of Microdochium bolleyi, a fungal endophyte of beachgrass.</title>
        <authorList>
            <consortium name="DOE Joint Genome Institute"/>
            <person name="David A.S."/>
            <person name="May G."/>
            <person name="Haridas S."/>
            <person name="Lim J."/>
            <person name="Wang M."/>
            <person name="Labutti K."/>
            <person name="Lipzen A."/>
            <person name="Barry K."/>
            <person name="Grigoriev I.V."/>
        </authorList>
    </citation>
    <scope>NUCLEOTIDE SEQUENCE [LARGE SCALE GENOMIC DNA]</scope>
    <source>
        <strain evidence="2">J235TASD1</strain>
    </source>
</reference>
<dbReference type="Proteomes" id="UP000070501">
    <property type="component" value="Unassembled WGS sequence"/>
</dbReference>
<accession>A0A136J0B1</accession>
<feature type="non-terminal residue" evidence="1">
    <location>
        <position position="83"/>
    </location>
</feature>
<protein>
    <submittedName>
        <fullName evidence="1">Uncharacterized protein</fullName>
    </submittedName>
</protein>
<name>A0A136J0B1_9PEZI</name>
<dbReference type="EMBL" id="KQ964252">
    <property type="protein sequence ID" value="KXJ90625.1"/>
    <property type="molecule type" value="Genomic_DNA"/>
</dbReference>
<dbReference type="InParanoid" id="A0A136J0B1"/>
<keyword evidence="2" id="KW-1185">Reference proteome</keyword>
<organism evidence="1 2">
    <name type="scientific">Microdochium bolleyi</name>
    <dbReference type="NCBI Taxonomy" id="196109"/>
    <lineage>
        <taxon>Eukaryota</taxon>
        <taxon>Fungi</taxon>
        <taxon>Dikarya</taxon>
        <taxon>Ascomycota</taxon>
        <taxon>Pezizomycotina</taxon>
        <taxon>Sordariomycetes</taxon>
        <taxon>Xylariomycetidae</taxon>
        <taxon>Xylariales</taxon>
        <taxon>Microdochiaceae</taxon>
        <taxon>Microdochium</taxon>
    </lineage>
</organism>
<proteinExistence type="predicted"/>